<evidence type="ECO:0000313" key="2">
    <source>
        <dbReference type="Proteomes" id="UP000676409"/>
    </source>
</evidence>
<gene>
    <name evidence="1" type="ORF">KCG34_23285</name>
</gene>
<dbReference type="EMBL" id="CP073078">
    <property type="protein sequence ID" value="QUD90899.1"/>
    <property type="molecule type" value="Genomic_DNA"/>
</dbReference>
<evidence type="ECO:0000313" key="1">
    <source>
        <dbReference type="EMBL" id="QUD90899.1"/>
    </source>
</evidence>
<sequence>MLAIADLCGKTRPSPNDPVIQELLGSIFMSLVADAEHDIRLALAERLSHAEWPPESLVNLLARDEIEIARPVIATSPVLKDADLVRILVEATVEHQIEVARRPAISAPVVESILSQAEPAVLTALASNDTAEVSPEAMGALVEASQHITGMRSPLVRHPRLTGDLAERLYLWVGQSLRSAIVTRFRVDPAALDKALAEAVGEAHAHPGAIKVDGWKPLVIDDQDEVDMRLIAKLHAAGQLKSSYLLRSLREQRMSLFRAALATLGGYALKDVKKATELDRPEYLALACAGVGVDRSAFATLLGLVRNANAGKPGGDAQRARRAFDAFRPDQADLAAAAFRKAISEV</sequence>
<organism evidence="1 2">
    <name type="scientific">Phenylobacterium montanum</name>
    <dbReference type="NCBI Taxonomy" id="2823693"/>
    <lineage>
        <taxon>Bacteria</taxon>
        <taxon>Pseudomonadati</taxon>
        <taxon>Pseudomonadota</taxon>
        <taxon>Alphaproteobacteria</taxon>
        <taxon>Caulobacterales</taxon>
        <taxon>Caulobacteraceae</taxon>
        <taxon>Phenylobacterium</taxon>
    </lineage>
</organism>
<reference evidence="1" key="1">
    <citation type="submission" date="2021-04" db="EMBL/GenBank/DDBJ databases">
        <title>The complete genome sequence of Caulobacter sp. S6.</title>
        <authorList>
            <person name="Tang Y."/>
            <person name="Ouyang W."/>
            <person name="Liu Q."/>
            <person name="Huang B."/>
            <person name="Guo Z."/>
            <person name="Lei P."/>
        </authorList>
    </citation>
    <scope>NUCLEOTIDE SEQUENCE</scope>
    <source>
        <strain evidence="1">S6</strain>
    </source>
</reference>
<dbReference type="KEGG" id="caul:KCG34_23285"/>
<keyword evidence="2" id="KW-1185">Reference proteome</keyword>
<dbReference type="AlphaFoldDB" id="A0A975IXR2"/>
<dbReference type="Proteomes" id="UP000676409">
    <property type="component" value="Chromosome"/>
</dbReference>
<dbReference type="Pfam" id="PF10098">
    <property type="entry name" value="DUF2336"/>
    <property type="match status" value="1"/>
</dbReference>
<proteinExistence type="predicted"/>
<dbReference type="InterPro" id="IPR019285">
    <property type="entry name" value="DUF2336"/>
</dbReference>
<accession>A0A975IXR2</accession>
<protein>
    <submittedName>
        <fullName evidence="1">DUF2336 domain-containing protein</fullName>
    </submittedName>
</protein>
<name>A0A975IXR2_9CAUL</name>